<evidence type="ECO:0000256" key="1">
    <source>
        <dbReference type="PIRNR" id="PIRNR028103"/>
    </source>
</evidence>
<evidence type="ECO:0000313" key="2">
    <source>
        <dbReference type="EMBL" id="WBE24147.1"/>
    </source>
</evidence>
<dbReference type="SUPFAM" id="SSF55021">
    <property type="entry name" value="ACT-like"/>
    <property type="match status" value="2"/>
</dbReference>
<dbReference type="InterPro" id="IPR016867">
    <property type="entry name" value="GcvR"/>
</dbReference>
<dbReference type="AlphaFoldDB" id="A0AAF0AJT4"/>
<proteinExistence type="predicted"/>
<dbReference type="Gene3D" id="3.30.70.260">
    <property type="match status" value="2"/>
</dbReference>
<dbReference type="Pfam" id="PF13740">
    <property type="entry name" value="ACT_6"/>
    <property type="match status" value="1"/>
</dbReference>
<dbReference type="PANTHER" id="PTHR34875:SF5">
    <property type="entry name" value="GLYCINE CLEAVAGE SYSTEM TRANSCRIPTIONAL REPRESSOR"/>
    <property type="match status" value="1"/>
</dbReference>
<dbReference type="PANTHER" id="PTHR34875">
    <property type="entry name" value="UPF0237 PROTEIN MJ1558"/>
    <property type="match status" value="1"/>
</dbReference>
<keyword evidence="1" id="KW-0804">Transcription</keyword>
<dbReference type="KEGG" id="dce:O6P33_07040"/>
<dbReference type="GO" id="GO:0006355">
    <property type="term" value="P:regulation of DNA-templated transcription"/>
    <property type="evidence" value="ECO:0007669"/>
    <property type="project" value="UniProtKB-UniRule"/>
</dbReference>
<dbReference type="EMBL" id="CP114976">
    <property type="protein sequence ID" value="WBE24147.1"/>
    <property type="molecule type" value="Genomic_DNA"/>
</dbReference>
<dbReference type="GO" id="GO:0005737">
    <property type="term" value="C:cytoplasm"/>
    <property type="evidence" value="ECO:0007669"/>
    <property type="project" value="UniProtKB-SubCell"/>
</dbReference>
<keyword evidence="1" id="KW-0678">Repressor</keyword>
<dbReference type="CDD" id="cd04869">
    <property type="entry name" value="ACT_GcvR_2"/>
    <property type="match status" value="1"/>
</dbReference>
<keyword evidence="3" id="KW-1185">Reference proteome</keyword>
<evidence type="ECO:0000313" key="3">
    <source>
        <dbReference type="Proteomes" id="UP001212189"/>
    </source>
</evidence>
<protein>
    <recommendedName>
        <fullName evidence="1">Glycine cleavage system transcriptional repressor</fullName>
    </recommendedName>
</protein>
<dbReference type="RefSeq" id="WP_269817088.1">
    <property type="nucleotide sequence ID" value="NZ_CP114976.1"/>
</dbReference>
<dbReference type="Proteomes" id="UP001212189">
    <property type="component" value="Chromosome"/>
</dbReference>
<dbReference type="InterPro" id="IPR045865">
    <property type="entry name" value="ACT-like_dom_sf"/>
</dbReference>
<organism evidence="2 3">
    <name type="scientific">Denitrificimonas caeni</name>
    <dbReference type="NCBI Taxonomy" id="521720"/>
    <lineage>
        <taxon>Bacteria</taxon>
        <taxon>Pseudomonadati</taxon>
        <taxon>Pseudomonadota</taxon>
        <taxon>Gammaproteobacteria</taxon>
        <taxon>Pseudomonadales</taxon>
        <taxon>Pseudomonadaceae</taxon>
        <taxon>Denitrificimonas</taxon>
    </lineage>
</organism>
<reference evidence="2 3" key="1">
    <citation type="submission" date="2022-12" db="EMBL/GenBank/DDBJ databases">
        <title>Coexistence and Characterization of a Novel Tigecycline Resistance gene tet(X) variant and blaNDM-1 in a Pseudomonas caeni Isolate of Chicken Origin.</title>
        <authorList>
            <person name="Lu X."/>
            <person name="Zhang L."/>
            <person name="Li R."/>
            <person name="Wang Z."/>
        </authorList>
    </citation>
    <scope>NUCLEOTIDE SEQUENCE [LARGE SCALE GENOMIC DNA]</scope>
    <source>
        <strain evidence="2 3">CE14</strain>
    </source>
</reference>
<dbReference type="PIRSF" id="PIRSF028103">
    <property type="entry name" value="GcvR"/>
    <property type="match status" value="1"/>
</dbReference>
<gene>
    <name evidence="2" type="ORF">O6P33_07040</name>
</gene>
<dbReference type="InterPro" id="IPR050990">
    <property type="entry name" value="UPF0237/GcvR_regulator"/>
</dbReference>
<accession>A0AAF0AJT4</accession>
<comment type="subcellular location">
    <subcellularLocation>
        <location evidence="1">Cytoplasm</location>
    </subcellularLocation>
</comment>
<name>A0AAF0AJT4_9GAMM</name>
<keyword evidence="1" id="KW-0963">Cytoplasm</keyword>
<sequence length="185" mass="20900">MSVLPLREQYVLISAMGSDPLELTNVICRACQENRCSVVSSRLTRHGHYSVLIVQAGGTWDALARLESSLPSLAKRHKLQLTHTRSEDEETRPQALPYIVYVSALYRPDILAELCQFFADHDIGLENITYDTFQAPQTNTTMLNATITVTLLASTQINWLRDQFLDFADALNLDALIEPWRPQIP</sequence>